<protein>
    <submittedName>
        <fullName evidence="3">Peptidyl-prolyl isomerase cwc27</fullName>
    </submittedName>
</protein>
<keyword evidence="3" id="KW-0413">Isomerase</keyword>
<keyword evidence="2" id="KW-1133">Transmembrane helix</keyword>
<organism evidence="3 4">
    <name type="scientific">Trichinella spiralis</name>
    <name type="common">Trichina worm</name>
    <dbReference type="NCBI Taxonomy" id="6334"/>
    <lineage>
        <taxon>Eukaryota</taxon>
        <taxon>Metazoa</taxon>
        <taxon>Ecdysozoa</taxon>
        <taxon>Nematoda</taxon>
        <taxon>Enoplea</taxon>
        <taxon>Dorylaimia</taxon>
        <taxon>Trichinellida</taxon>
        <taxon>Trichinellidae</taxon>
        <taxon>Trichinella</taxon>
    </lineage>
</organism>
<keyword evidence="2" id="KW-0472">Membrane</keyword>
<dbReference type="EMBL" id="JBEUSY010000195">
    <property type="protein sequence ID" value="KAL1242711.1"/>
    <property type="molecule type" value="Genomic_DNA"/>
</dbReference>
<sequence>MLVEKKQITPQSVSEGELFKVVALCDANDILVILSWSFEQDAMAPLLEPVVNSAHFGMVAVFIGILALVVTVLLIMLCGGKKEEKQEPLPPEPAPTAEEKKPAENPPNATPEQTGAQAGSLKLMTEGNVASGPAVTTPVAPTTMGSERAASLKLMTAAQR</sequence>
<evidence type="ECO:0000256" key="1">
    <source>
        <dbReference type="SAM" id="MobiDB-lite"/>
    </source>
</evidence>
<reference evidence="3 4" key="1">
    <citation type="submission" date="2024-07" db="EMBL/GenBank/DDBJ databases">
        <title>Enhanced genomic and transcriptomic resources for Trichinella pseudospiralis and T. spiralis underpin the discovery of pronounced molecular differences between stages and species.</title>
        <authorList>
            <person name="Pasi K.K."/>
            <person name="La Rosa G."/>
            <person name="Gomez-Morales M.A."/>
            <person name="Tosini F."/>
            <person name="Sumanam S."/>
            <person name="Young N.D."/>
            <person name="Chang B.C."/>
            <person name="Robin G.B."/>
        </authorList>
    </citation>
    <scope>NUCLEOTIDE SEQUENCE [LARGE SCALE GENOMIC DNA]</scope>
    <source>
        <strain evidence="3">ISS534</strain>
    </source>
</reference>
<evidence type="ECO:0000256" key="2">
    <source>
        <dbReference type="SAM" id="Phobius"/>
    </source>
</evidence>
<feature type="transmembrane region" description="Helical" evidence="2">
    <location>
        <begin position="58"/>
        <end position="78"/>
    </location>
</feature>
<feature type="region of interest" description="Disordered" evidence="1">
    <location>
        <begin position="82"/>
        <end position="160"/>
    </location>
</feature>
<keyword evidence="2" id="KW-0812">Transmembrane</keyword>
<keyword evidence="4" id="KW-1185">Reference proteome</keyword>
<comment type="caution">
    <text evidence="3">The sequence shown here is derived from an EMBL/GenBank/DDBJ whole genome shotgun (WGS) entry which is preliminary data.</text>
</comment>
<accession>A0ABR3KSS7</accession>
<proteinExistence type="predicted"/>
<name>A0ABR3KSS7_TRISP</name>
<gene>
    <name evidence="3" type="ORF">TSPI_09276</name>
</gene>
<evidence type="ECO:0000313" key="4">
    <source>
        <dbReference type="Proteomes" id="UP001558632"/>
    </source>
</evidence>
<dbReference type="Proteomes" id="UP001558632">
    <property type="component" value="Unassembled WGS sequence"/>
</dbReference>
<dbReference type="GO" id="GO:0016853">
    <property type="term" value="F:isomerase activity"/>
    <property type="evidence" value="ECO:0007669"/>
    <property type="project" value="UniProtKB-KW"/>
</dbReference>
<feature type="compositionally biased region" description="Low complexity" evidence="1">
    <location>
        <begin position="129"/>
        <end position="143"/>
    </location>
</feature>
<evidence type="ECO:0000313" key="3">
    <source>
        <dbReference type="EMBL" id="KAL1242711.1"/>
    </source>
</evidence>